<evidence type="ECO:0000313" key="1">
    <source>
        <dbReference type="EMBL" id="CAF9912641.1"/>
    </source>
</evidence>
<name>A0A8H3ESG7_9LECA</name>
<keyword evidence="2" id="KW-1185">Reference proteome</keyword>
<dbReference type="AlphaFoldDB" id="A0A8H3ESG7"/>
<gene>
    <name evidence="1" type="ORF">IMSHALPRED_000371</name>
</gene>
<evidence type="ECO:0000313" key="2">
    <source>
        <dbReference type="Proteomes" id="UP000664534"/>
    </source>
</evidence>
<dbReference type="OrthoDB" id="5538558at2759"/>
<comment type="caution">
    <text evidence="1">The sequence shown here is derived from an EMBL/GenBank/DDBJ whole genome shotgun (WGS) entry which is preliminary data.</text>
</comment>
<dbReference type="EMBL" id="CAJPDT010000010">
    <property type="protein sequence ID" value="CAF9912641.1"/>
    <property type="molecule type" value="Genomic_DNA"/>
</dbReference>
<dbReference type="Gene3D" id="3.10.129.10">
    <property type="entry name" value="Hotdog Thioesterase"/>
    <property type="match status" value="1"/>
</dbReference>
<dbReference type="Proteomes" id="UP000664534">
    <property type="component" value="Unassembled WGS sequence"/>
</dbReference>
<reference evidence="1" key="1">
    <citation type="submission" date="2021-03" db="EMBL/GenBank/DDBJ databases">
        <authorList>
            <person name="Tagirdzhanova G."/>
        </authorList>
    </citation>
    <scope>NUCLEOTIDE SEQUENCE</scope>
</reference>
<dbReference type="Pfam" id="PF13279">
    <property type="entry name" value="4HBT_2"/>
    <property type="match status" value="1"/>
</dbReference>
<organism evidence="1 2">
    <name type="scientific">Imshaugia aleurites</name>
    <dbReference type="NCBI Taxonomy" id="172621"/>
    <lineage>
        <taxon>Eukaryota</taxon>
        <taxon>Fungi</taxon>
        <taxon>Dikarya</taxon>
        <taxon>Ascomycota</taxon>
        <taxon>Pezizomycotina</taxon>
        <taxon>Lecanoromycetes</taxon>
        <taxon>OSLEUM clade</taxon>
        <taxon>Lecanoromycetidae</taxon>
        <taxon>Lecanorales</taxon>
        <taxon>Lecanorineae</taxon>
        <taxon>Parmeliaceae</taxon>
        <taxon>Imshaugia</taxon>
    </lineage>
</organism>
<proteinExistence type="predicted"/>
<sequence>MPPPRIHPLRFRPPCKPFRYTTCPPSRRSSTSTAPPNAPLPAALPARWLSDIKQRLGKCIIFGLSQEQIDEAGSILRTVARDWRELLAGSEGFLTGRGRAGCEGREVVWGEMPMAWPDRISVYHKLRAAPTASTDSFILDVLILSERHQRPAARCVEDIVVYDYRRGVKSPLRDFVVDQFRKTFELQEQSKTRNELRVKDLLQRVQRLEKQVWDRPDAVEDMGDG</sequence>
<accession>A0A8H3ESG7</accession>
<protein>
    <submittedName>
        <fullName evidence="1">Uncharacterized protein</fullName>
    </submittedName>
</protein>